<feature type="transmembrane region" description="Helical" evidence="1">
    <location>
        <begin position="172"/>
        <end position="191"/>
    </location>
</feature>
<organism evidence="2">
    <name type="scientific">Spumella elongata</name>
    <dbReference type="NCBI Taxonomy" id="89044"/>
    <lineage>
        <taxon>Eukaryota</taxon>
        <taxon>Sar</taxon>
        <taxon>Stramenopiles</taxon>
        <taxon>Ochrophyta</taxon>
        <taxon>Chrysophyceae</taxon>
        <taxon>Chromulinales</taxon>
        <taxon>Chromulinaceae</taxon>
        <taxon>Spumella</taxon>
    </lineage>
</organism>
<feature type="transmembrane region" description="Helical" evidence="1">
    <location>
        <begin position="60"/>
        <end position="79"/>
    </location>
</feature>
<proteinExistence type="predicted"/>
<name>A0A7S3HNL6_9STRA</name>
<feature type="transmembrane region" description="Helical" evidence="1">
    <location>
        <begin position="145"/>
        <end position="165"/>
    </location>
</feature>
<keyword evidence="1" id="KW-1133">Transmembrane helix</keyword>
<feature type="transmembrane region" description="Helical" evidence="1">
    <location>
        <begin position="108"/>
        <end position="133"/>
    </location>
</feature>
<dbReference type="AlphaFoldDB" id="A0A7S3HNL6"/>
<feature type="transmembrane region" description="Helical" evidence="1">
    <location>
        <begin position="224"/>
        <end position="243"/>
    </location>
</feature>
<accession>A0A7S3HNL6</accession>
<keyword evidence="1" id="KW-0472">Membrane</keyword>
<sequence length="291" mass="33147">MIDLDVSLPSVILTFLTLSMIFVSATAEVASRKTVLSPRIIPVTIIVAFCLKIRNHFHLHGHNFLVLVSYMISAFFPYLRKPSKHRRSFVGSVDRNWNDQLMTTSSSYLLSAVFAFSYGQFEIALICFITYIGSSLYHRHREMEFFNLDNIFATSLLFTCVYTLVSSYFTHEIYFIIGLMGLPTAMFLIVYCGMPADIRFKDIPGLEVVCCVRTGRELYDTVHALWHLASSVGPCMAVWYFHFKANEYDKTDMSDLNKLDDQIISRLPYLALSLSIFANIAGNIDGIMPLE</sequence>
<evidence type="ECO:0000313" key="2">
    <source>
        <dbReference type="EMBL" id="CAE0300403.1"/>
    </source>
</evidence>
<keyword evidence="1" id="KW-0812">Transmembrane</keyword>
<feature type="transmembrane region" description="Helical" evidence="1">
    <location>
        <begin position="6"/>
        <end position="24"/>
    </location>
</feature>
<protein>
    <submittedName>
        <fullName evidence="2">Uncharacterized protein</fullName>
    </submittedName>
</protein>
<dbReference type="EMBL" id="HBIC01057126">
    <property type="protein sequence ID" value="CAE0300403.1"/>
    <property type="molecule type" value="Transcribed_RNA"/>
</dbReference>
<evidence type="ECO:0000256" key="1">
    <source>
        <dbReference type="SAM" id="Phobius"/>
    </source>
</evidence>
<gene>
    <name evidence="2" type="ORF">SELO1098_LOCUS29259</name>
</gene>
<reference evidence="2" key="1">
    <citation type="submission" date="2021-01" db="EMBL/GenBank/DDBJ databases">
        <authorList>
            <person name="Corre E."/>
            <person name="Pelletier E."/>
            <person name="Niang G."/>
            <person name="Scheremetjew M."/>
            <person name="Finn R."/>
            <person name="Kale V."/>
            <person name="Holt S."/>
            <person name="Cochrane G."/>
            <person name="Meng A."/>
            <person name="Brown T."/>
            <person name="Cohen L."/>
        </authorList>
    </citation>
    <scope>NUCLEOTIDE SEQUENCE</scope>
    <source>
        <strain evidence="2">CCAP 955/1</strain>
    </source>
</reference>